<dbReference type="EMBL" id="JAWDIO010000001">
    <property type="protein sequence ID" value="MDU0352527.1"/>
    <property type="molecule type" value="Genomic_DNA"/>
</dbReference>
<accession>A0ABU3SRA2</accession>
<organism evidence="2 3">
    <name type="scientific">Paraglaciecola aquimarina</name>
    <dbReference type="NCBI Taxonomy" id="1235557"/>
    <lineage>
        <taxon>Bacteria</taxon>
        <taxon>Pseudomonadati</taxon>
        <taxon>Pseudomonadota</taxon>
        <taxon>Gammaproteobacteria</taxon>
        <taxon>Alteromonadales</taxon>
        <taxon>Alteromonadaceae</taxon>
        <taxon>Paraglaciecola</taxon>
    </lineage>
</organism>
<reference evidence="2 3" key="1">
    <citation type="submission" date="2023-10" db="EMBL/GenBank/DDBJ databases">
        <title>Glaciecola aquimarina strain GGW-M5 nov., isolated from a coastal seawater.</title>
        <authorList>
            <person name="Bayburt H."/>
            <person name="Kim J.M."/>
            <person name="Choi B.J."/>
            <person name="Jeon C.O."/>
        </authorList>
    </citation>
    <scope>NUCLEOTIDE SEQUENCE [LARGE SCALE GENOMIC DNA]</scope>
    <source>
        <strain evidence="2 3">KCTC 32108</strain>
    </source>
</reference>
<dbReference type="InterPro" id="IPR017850">
    <property type="entry name" value="Alkaline_phosphatase_core_sf"/>
</dbReference>
<dbReference type="SUPFAM" id="SSF53649">
    <property type="entry name" value="Alkaline phosphatase-like"/>
    <property type="match status" value="1"/>
</dbReference>
<dbReference type="Proteomes" id="UP001247805">
    <property type="component" value="Unassembled WGS sequence"/>
</dbReference>
<dbReference type="InterPro" id="IPR052701">
    <property type="entry name" value="GAG_Ulvan_Degrading_Sulfatases"/>
</dbReference>
<dbReference type="PANTHER" id="PTHR43751">
    <property type="entry name" value="SULFATASE"/>
    <property type="match status" value="1"/>
</dbReference>
<dbReference type="InterPro" id="IPR032506">
    <property type="entry name" value="SGSH_C"/>
</dbReference>
<evidence type="ECO:0000313" key="2">
    <source>
        <dbReference type="EMBL" id="MDU0352527.1"/>
    </source>
</evidence>
<dbReference type="RefSeq" id="WP_316024243.1">
    <property type="nucleotide sequence ID" value="NZ_JAWDIO010000001.1"/>
</dbReference>
<dbReference type="Pfam" id="PF16347">
    <property type="entry name" value="SGSH_C"/>
    <property type="match status" value="1"/>
</dbReference>
<evidence type="ECO:0000259" key="1">
    <source>
        <dbReference type="Pfam" id="PF16347"/>
    </source>
</evidence>
<dbReference type="PANTHER" id="PTHR43751:SF1">
    <property type="entry name" value="SULFATASE ATSG-RELATED"/>
    <property type="match status" value="1"/>
</dbReference>
<keyword evidence="3" id="KW-1185">Reference proteome</keyword>
<sequence length="137" mass="15881">MSTRSNQLIHYTDVLPTFIDIAKGEADPTMDGKSFLSLLQGNDEAIHQYVYGVRTNQNIINAHVFPSRMIRDKRYKYIRNFNALEVLNKNLTDNPNINVFLRLGAEKHANEPFEELYDLKSDPFEKVNLIHKRACKV</sequence>
<dbReference type="Gene3D" id="3.40.720.10">
    <property type="entry name" value="Alkaline Phosphatase, subunit A"/>
    <property type="match status" value="1"/>
</dbReference>
<evidence type="ECO:0000313" key="3">
    <source>
        <dbReference type="Proteomes" id="UP001247805"/>
    </source>
</evidence>
<comment type="caution">
    <text evidence="2">The sequence shown here is derived from an EMBL/GenBank/DDBJ whole genome shotgun (WGS) entry which is preliminary data.</text>
</comment>
<name>A0ABU3SRA2_9ALTE</name>
<proteinExistence type="predicted"/>
<gene>
    <name evidence="2" type="ORF">RS130_00165</name>
</gene>
<protein>
    <recommendedName>
        <fullName evidence="1">N-sulphoglucosamine sulphohydrolase C-terminal domain-containing protein</fullName>
    </recommendedName>
</protein>
<feature type="domain" description="N-sulphoglucosamine sulphohydrolase C-terminal" evidence="1">
    <location>
        <begin position="3"/>
        <end position="86"/>
    </location>
</feature>